<evidence type="ECO:0000313" key="2">
    <source>
        <dbReference type="Proteomes" id="UP000298284"/>
    </source>
</evidence>
<protein>
    <submittedName>
        <fullName evidence="1">Uncharacterized protein</fullName>
    </submittedName>
</protein>
<proteinExistence type="predicted"/>
<dbReference type="EMBL" id="SRKZ01000001">
    <property type="protein sequence ID" value="TGD82846.1"/>
    <property type="molecule type" value="Genomic_DNA"/>
</dbReference>
<reference evidence="1 2" key="1">
    <citation type="submission" date="2019-04" db="EMBL/GenBank/DDBJ databases">
        <authorList>
            <person name="Feng G."/>
            <person name="Zhang J."/>
            <person name="Zhu H."/>
        </authorList>
    </citation>
    <scope>NUCLEOTIDE SEQUENCE [LARGE SCALE GENOMIC DNA]</scope>
    <source>
        <strain evidence="1 2">JCM 19491</strain>
    </source>
</reference>
<gene>
    <name evidence="1" type="ORF">EU557_03440</name>
</gene>
<comment type="caution">
    <text evidence="1">The sequence shown here is derived from an EMBL/GenBank/DDBJ whole genome shotgun (WGS) entry which is preliminary data.</text>
</comment>
<name>A0A4Z0MU45_9BACT</name>
<dbReference type="Proteomes" id="UP000298284">
    <property type="component" value="Unassembled WGS sequence"/>
</dbReference>
<evidence type="ECO:0000313" key="1">
    <source>
        <dbReference type="EMBL" id="TGD82846.1"/>
    </source>
</evidence>
<accession>A0A4Z0MU45</accession>
<organism evidence="1 2">
    <name type="scientific">Hymenobacter wooponensis</name>
    <dbReference type="NCBI Taxonomy" id="1525360"/>
    <lineage>
        <taxon>Bacteria</taxon>
        <taxon>Pseudomonadati</taxon>
        <taxon>Bacteroidota</taxon>
        <taxon>Cytophagia</taxon>
        <taxon>Cytophagales</taxon>
        <taxon>Hymenobacteraceae</taxon>
        <taxon>Hymenobacter</taxon>
    </lineage>
</organism>
<keyword evidence="2" id="KW-1185">Reference proteome</keyword>
<sequence length="202" mass="22675">MPTPAPVPSFEDLAQLAAGYFGPATQAQVFELSPSNGLRRSYDLPGRRVSPQNYSIYAAGRVWYIIGHPFAKYATLSERTAANSARRAANEMARAAKATKQAQAATPPLFAEFFGPAKVTAPRYTNAEQALSFETMRRQEWLTNMRSHIAREILEVRRRLAAMPEEAVARVYTQWQSQRHACGLVYLLDKLWQLQRKEVASA</sequence>
<dbReference type="AlphaFoldDB" id="A0A4Z0MU45"/>